<sequence>MIASLAQPLALPSAVPTRRLRISVVTETYPPEVNGVAMTIGRMVDALLERGHAVQLIRPRQHRDDHPRSEQRLDILPLPGFPIPFYRELRMGFPAGRLLTERWRETPPDVVHLVTEGPLGRSALDAARRLGLRVISDFHTNFHSYSRHYGAGLLARPIIAYLRRFHNQTHGTLVPTEELATELRALGFVNLGVLARSVDTRLFSPDHRDPALRRSWSAGPEDPVMLCVGRIAAEKNLQLALTAYQAFREIRPTARLVLVGDGPLTARLQTRYPDVIFPGMRIGADLAAHYASADLFLFPSLTETFGNVTLEAMSSGLAVVAFDYAAAHRHIIHGHSGLLAPCDEPDTFISAVRQLAGDPAFASRLGPAARQAVAGFDWEQIHQHLEQRFLESAREE</sequence>
<dbReference type="InterPro" id="IPR028098">
    <property type="entry name" value="Glyco_trans_4-like_N"/>
</dbReference>
<dbReference type="PANTHER" id="PTHR45947">
    <property type="entry name" value="SULFOQUINOVOSYL TRANSFERASE SQD2"/>
    <property type="match status" value="1"/>
</dbReference>
<dbReference type="EC" id="2.4.1.-" evidence="2"/>
<dbReference type="InterPro" id="IPR050194">
    <property type="entry name" value="Glycosyltransferase_grp1"/>
</dbReference>
<organism evidence="2 3">
    <name type="scientific">Candidatus Contendobacter odensis Run_B_J11</name>
    <dbReference type="NCBI Taxonomy" id="1400861"/>
    <lineage>
        <taxon>Bacteria</taxon>
        <taxon>Pseudomonadati</taxon>
        <taxon>Pseudomonadota</taxon>
        <taxon>Gammaproteobacteria</taxon>
        <taxon>Candidatus Competibacteraceae</taxon>
        <taxon>Candidatus Contendibacter</taxon>
    </lineage>
</organism>
<dbReference type="AlphaFoldDB" id="A0A7U7G8L8"/>
<dbReference type="Proteomes" id="UP000019184">
    <property type="component" value="Unassembled WGS sequence"/>
</dbReference>
<evidence type="ECO:0000313" key="3">
    <source>
        <dbReference type="Proteomes" id="UP000019184"/>
    </source>
</evidence>
<dbReference type="PANTHER" id="PTHR45947:SF3">
    <property type="entry name" value="SULFOQUINOVOSYL TRANSFERASE SQD2"/>
    <property type="match status" value="1"/>
</dbReference>
<accession>A0A7U7G8L8</accession>
<keyword evidence="3" id="KW-1185">Reference proteome</keyword>
<dbReference type="SUPFAM" id="SSF53756">
    <property type="entry name" value="UDP-Glycosyltransferase/glycogen phosphorylase"/>
    <property type="match status" value="1"/>
</dbReference>
<dbReference type="Gene3D" id="3.40.50.2000">
    <property type="entry name" value="Glycogen Phosphorylase B"/>
    <property type="match status" value="2"/>
</dbReference>
<evidence type="ECO:0000313" key="2">
    <source>
        <dbReference type="EMBL" id="CDH43187.1"/>
    </source>
</evidence>
<comment type="caution">
    <text evidence="2">The sequence shown here is derived from an EMBL/GenBank/DDBJ whole genome shotgun (WGS) entry which is preliminary data.</text>
</comment>
<dbReference type="GO" id="GO:0016757">
    <property type="term" value="F:glycosyltransferase activity"/>
    <property type="evidence" value="ECO:0007669"/>
    <property type="project" value="UniProtKB-KW"/>
</dbReference>
<dbReference type="Pfam" id="PF13439">
    <property type="entry name" value="Glyco_transf_4"/>
    <property type="match status" value="1"/>
</dbReference>
<keyword evidence="2" id="KW-0328">Glycosyltransferase</keyword>
<dbReference type="RefSeq" id="WP_034430175.1">
    <property type="nucleotide sequence ID" value="NZ_CBTK010000012.1"/>
</dbReference>
<feature type="domain" description="Glycosyltransferase subfamily 4-like N-terminal" evidence="1">
    <location>
        <begin position="33"/>
        <end position="200"/>
    </location>
</feature>
<evidence type="ECO:0000259" key="1">
    <source>
        <dbReference type="Pfam" id="PF13439"/>
    </source>
</evidence>
<protein>
    <submittedName>
        <fullName evidence="2">Glycosyl transferase</fullName>
        <ecNumber evidence="2">2.4.1.-</ecNumber>
    </submittedName>
</protein>
<name>A0A7U7G8L8_9GAMM</name>
<dbReference type="OrthoDB" id="9802525at2"/>
<keyword evidence="2" id="KW-0808">Transferase</keyword>
<proteinExistence type="predicted"/>
<dbReference type="Pfam" id="PF13692">
    <property type="entry name" value="Glyco_trans_1_4"/>
    <property type="match status" value="1"/>
</dbReference>
<dbReference type="EMBL" id="CBTK010000012">
    <property type="protein sequence ID" value="CDH43187.1"/>
    <property type="molecule type" value="Genomic_DNA"/>
</dbReference>
<dbReference type="CDD" id="cd03814">
    <property type="entry name" value="GT4-like"/>
    <property type="match status" value="1"/>
</dbReference>
<gene>
    <name evidence="2" type="ORF">BN874_1090004</name>
</gene>
<reference evidence="2 3" key="1">
    <citation type="journal article" date="2014" name="ISME J.">
        <title>Candidatus Competibacter-lineage genomes retrieved from metagenomes reveal functional metabolic diversity.</title>
        <authorList>
            <person name="McIlroy S.J."/>
            <person name="Albertsen M."/>
            <person name="Andresen E.K."/>
            <person name="Saunders A.M."/>
            <person name="Kristiansen R."/>
            <person name="Stokholm-Bjerregaard M."/>
            <person name="Nielsen K.L."/>
            <person name="Nielsen P.H."/>
        </authorList>
    </citation>
    <scope>NUCLEOTIDE SEQUENCE [LARGE SCALE GENOMIC DNA]</scope>
    <source>
        <strain evidence="2 3">Run_B_J11</strain>
    </source>
</reference>